<dbReference type="NCBIfam" id="NF033543">
    <property type="entry name" value="transpos_IS256"/>
    <property type="match status" value="1"/>
</dbReference>
<comment type="caution">
    <text evidence="4">The sequence shown here is derived from an EMBL/GenBank/DDBJ whole genome shotgun (WGS) entry which is preliminary data.</text>
</comment>
<dbReference type="PANTHER" id="PTHR33217">
    <property type="entry name" value="TRANSPOSASE FOR INSERTION SEQUENCE ELEMENT IS1081"/>
    <property type="match status" value="1"/>
</dbReference>
<gene>
    <name evidence="4" type="ORF">SZ63_12275</name>
</gene>
<evidence type="ECO:0000256" key="3">
    <source>
        <dbReference type="ARBA" id="ARBA00023172"/>
    </source>
</evidence>
<dbReference type="Pfam" id="PF00872">
    <property type="entry name" value="Transposase_mut"/>
    <property type="match status" value="1"/>
</dbReference>
<dbReference type="PATRIC" id="fig|1550566.3.peg.2682"/>
<dbReference type="OrthoDB" id="106034at2157"/>
<proteinExistence type="predicted"/>
<dbReference type="GO" id="GO:0006313">
    <property type="term" value="P:DNA transposition"/>
    <property type="evidence" value="ECO:0007669"/>
    <property type="project" value="InterPro"/>
</dbReference>
<protein>
    <submittedName>
        <fullName evidence="4">Transposase</fullName>
    </submittedName>
</protein>
<accession>A0A0H1R310</accession>
<evidence type="ECO:0000313" key="5">
    <source>
        <dbReference type="Proteomes" id="UP000035301"/>
    </source>
</evidence>
<dbReference type="Proteomes" id="UP000035301">
    <property type="component" value="Unassembled WGS sequence"/>
</dbReference>
<evidence type="ECO:0000256" key="1">
    <source>
        <dbReference type="ARBA" id="ARBA00022578"/>
    </source>
</evidence>
<evidence type="ECO:0000256" key="2">
    <source>
        <dbReference type="ARBA" id="ARBA00023125"/>
    </source>
</evidence>
<sequence>MDPLALIEDYLSDQENGMKTLITWFLNQVMLAEALQQAGAAQYERTDARKAHRNGYKDRSLKTRYGETILRKPQFREFPFETQVFGRYARVEKALVNAIVESYLQGVSTRRVQEIVSHLGIDQLSPASVSRMAKDLDDQVQAFLLRPIEQAIPYLFVDASYYKIRDGARYVTKAVLVVAGVREDGYREILGARVTDCENEEFWSGLFEDLKERGLAGVQLVISDGHTGIQKAAEAAFLGASWQMCQVHCTRAVLRNIPRKHQKEVVEGLKEAYGSEQRLQDLADDLNARGYRKAANTIERFLPGLMSYTAFPKQHGKRIRTTNLMERVNKELKRRTKVVGAFPNEESLLRLVGSILMDINEEWVTGRRYLTMEKE</sequence>
<reference evidence="4 5" key="1">
    <citation type="journal article" date="2015" name="Int. J. Syst. Evol. Microbiol.">
        <title>Methanoculleus sediminis sp. nov., a methanogen from sediments near a submarine mud volcano.</title>
        <authorList>
            <person name="Chen S.C."/>
            <person name="Chen M.F."/>
            <person name="Lai M.C."/>
            <person name="Weng C.Y."/>
            <person name="Wu S.Y."/>
            <person name="Lin S."/>
            <person name="Yang T.F."/>
            <person name="Chen P.C."/>
        </authorList>
    </citation>
    <scope>NUCLEOTIDE SEQUENCE [LARGE SCALE GENOMIC DNA]</scope>
    <source>
        <strain evidence="4 5">S3Fa</strain>
    </source>
</reference>
<dbReference type="PANTHER" id="PTHR33217:SF7">
    <property type="entry name" value="TRANSPOSASE FOR INSERTION SEQUENCE ELEMENT IS1081"/>
    <property type="match status" value="1"/>
</dbReference>
<organism evidence="4 5">
    <name type="scientific">Methanoculleus sediminis</name>
    <dbReference type="NCBI Taxonomy" id="1550566"/>
    <lineage>
        <taxon>Archaea</taxon>
        <taxon>Methanobacteriati</taxon>
        <taxon>Methanobacteriota</taxon>
        <taxon>Stenosarchaea group</taxon>
        <taxon>Methanomicrobia</taxon>
        <taxon>Methanomicrobiales</taxon>
        <taxon>Methanomicrobiaceae</taxon>
        <taxon>Methanoculleus</taxon>
    </lineage>
</organism>
<keyword evidence="2" id="KW-0238">DNA-binding</keyword>
<dbReference type="EMBL" id="JXOJ01000009">
    <property type="protein sequence ID" value="KLK87162.1"/>
    <property type="molecule type" value="Genomic_DNA"/>
</dbReference>
<name>A0A0H1R310_9EURY</name>
<dbReference type="AlphaFoldDB" id="A0A0H1R310"/>
<evidence type="ECO:0000313" key="4">
    <source>
        <dbReference type="EMBL" id="KLK87162.1"/>
    </source>
</evidence>
<keyword evidence="1" id="KW-0815">Transposition</keyword>
<dbReference type="GO" id="GO:0003677">
    <property type="term" value="F:DNA binding"/>
    <property type="evidence" value="ECO:0007669"/>
    <property type="project" value="UniProtKB-KW"/>
</dbReference>
<keyword evidence="5" id="KW-1185">Reference proteome</keyword>
<keyword evidence="3" id="KW-0233">DNA recombination</keyword>
<dbReference type="InterPro" id="IPR001207">
    <property type="entry name" value="Transposase_mutator"/>
</dbReference>
<dbReference type="RefSeq" id="WP_048185896.1">
    <property type="nucleotide sequence ID" value="NZ_JXOJ01000009.1"/>
</dbReference>
<dbReference type="GO" id="GO:0004803">
    <property type="term" value="F:transposase activity"/>
    <property type="evidence" value="ECO:0007669"/>
    <property type="project" value="InterPro"/>
</dbReference>